<keyword evidence="1" id="KW-0812">Transmembrane</keyword>
<dbReference type="EMBL" id="WTXG01000032">
    <property type="protein sequence ID" value="KAI0297886.1"/>
    <property type="molecule type" value="Genomic_DNA"/>
</dbReference>
<keyword evidence="1" id="KW-0472">Membrane</keyword>
<protein>
    <submittedName>
        <fullName evidence="2">Uncharacterized protein</fullName>
    </submittedName>
</protein>
<feature type="non-terminal residue" evidence="2">
    <location>
        <position position="1"/>
    </location>
</feature>
<keyword evidence="3" id="KW-1185">Reference proteome</keyword>
<keyword evidence="1" id="KW-1133">Transmembrane helix</keyword>
<evidence type="ECO:0000256" key="1">
    <source>
        <dbReference type="SAM" id="Phobius"/>
    </source>
</evidence>
<evidence type="ECO:0000313" key="2">
    <source>
        <dbReference type="EMBL" id="KAI0297886.1"/>
    </source>
</evidence>
<accession>A0AAD4M339</accession>
<organism evidence="2 3">
    <name type="scientific">Multifurca ochricompacta</name>
    <dbReference type="NCBI Taxonomy" id="376703"/>
    <lineage>
        <taxon>Eukaryota</taxon>
        <taxon>Fungi</taxon>
        <taxon>Dikarya</taxon>
        <taxon>Basidiomycota</taxon>
        <taxon>Agaricomycotina</taxon>
        <taxon>Agaricomycetes</taxon>
        <taxon>Russulales</taxon>
        <taxon>Russulaceae</taxon>
        <taxon>Multifurca</taxon>
    </lineage>
</organism>
<gene>
    <name evidence="2" type="ORF">B0F90DRAFT_1736713</name>
</gene>
<comment type="caution">
    <text evidence="2">The sequence shown here is derived from an EMBL/GenBank/DDBJ whole genome shotgun (WGS) entry which is preliminary data.</text>
</comment>
<sequence length="97" mass="11293">CHAQRIYRFISLSFAYLWVPLQVLFRFDKNNNQKVDSPDSSGLKVPQREGGGKTVIFGLITFAHWLYKNSQAKMQPTENSTPLCRLDYFNTHQRTLL</sequence>
<dbReference type="Proteomes" id="UP001203297">
    <property type="component" value="Unassembled WGS sequence"/>
</dbReference>
<feature type="transmembrane region" description="Helical" evidence="1">
    <location>
        <begin position="6"/>
        <end position="25"/>
    </location>
</feature>
<name>A0AAD4M339_9AGAM</name>
<proteinExistence type="predicted"/>
<reference evidence="2" key="1">
    <citation type="journal article" date="2022" name="New Phytol.">
        <title>Evolutionary transition to the ectomycorrhizal habit in the genomes of a hyperdiverse lineage of mushroom-forming fungi.</title>
        <authorList>
            <person name="Looney B."/>
            <person name="Miyauchi S."/>
            <person name="Morin E."/>
            <person name="Drula E."/>
            <person name="Courty P.E."/>
            <person name="Kohler A."/>
            <person name="Kuo A."/>
            <person name="LaButti K."/>
            <person name="Pangilinan J."/>
            <person name="Lipzen A."/>
            <person name="Riley R."/>
            <person name="Andreopoulos W."/>
            <person name="He G."/>
            <person name="Johnson J."/>
            <person name="Nolan M."/>
            <person name="Tritt A."/>
            <person name="Barry K.W."/>
            <person name="Grigoriev I.V."/>
            <person name="Nagy L.G."/>
            <person name="Hibbett D."/>
            <person name="Henrissat B."/>
            <person name="Matheny P.B."/>
            <person name="Labbe J."/>
            <person name="Martin F.M."/>
        </authorList>
    </citation>
    <scope>NUCLEOTIDE SEQUENCE</scope>
    <source>
        <strain evidence="2">BPL690</strain>
    </source>
</reference>
<dbReference type="AlphaFoldDB" id="A0AAD4M339"/>
<evidence type="ECO:0000313" key="3">
    <source>
        <dbReference type="Proteomes" id="UP001203297"/>
    </source>
</evidence>